<proteinExistence type="predicted"/>
<dbReference type="EMBL" id="KN838666">
    <property type="protein sequence ID" value="KIJ98573.1"/>
    <property type="molecule type" value="Genomic_DNA"/>
</dbReference>
<dbReference type="AlphaFoldDB" id="A0A0C9XAT9"/>
<organism evidence="1 2">
    <name type="scientific">Laccaria amethystina LaAM-08-1</name>
    <dbReference type="NCBI Taxonomy" id="1095629"/>
    <lineage>
        <taxon>Eukaryota</taxon>
        <taxon>Fungi</taxon>
        <taxon>Dikarya</taxon>
        <taxon>Basidiomycota</taxon>
        <taxon>Agaricomycotina</taxon>
        <taxon>Agaricomycetes</taxon>
        <taxon>Agaricomycetidae</taxon>
        <taxon>Agaricales</taxon>
        <taxon>Agaricineae</taxon>
        <taxon>Hydnangiaceae</taxon>
        <taxon>Laccaria</taxon>
    </lineage>
</organism>
<name>A0A0C9XAT9_9AGAR</name>
<evidence type="ECO:0000313" key="2">
    <source>
        <dbReference type="Proteomes" id="UP000054477"/>
    </source>
</evidence>
<dbReference type="HOGENOM" id="CLU_1090163_0_0_1"/>
<reference evidence="2" key="2">
    <citation type="submission" date="2015-01" db="EMBL/GenBank/DDBJ databases">
        <title>Evolutionary Origins and Diversification of the Mycorrhizal Mutualists.</title>
        <authorList>
            <consortium name="DOE Joint Genome Institute"/>
            <consortium name="Mycorrhizal Genomics Consortium"/>
            <person name="Kohler A."/>
            <person name="Kuo A."/>
            <person name="Nagy L.G."/>
            <person name="Floudas D."/>
            <person name="Copeland A."/>
            <person name="Barry K.W."/>
            <person name="Cichocki N."/>
            <person name="Veneault-Fourrey C."/>
            <person name="LaButti K."/>
            <person name="Lindquist E.A."/>
            <person name="Lipzen A."/>
            <person name="Lundell T."/>
            <person name="Morin E."/>
            <person name="Murat C."/>
            <person name="Riley R."/>
            <person name="Ohm R."/>
            <person name="Sun H."/>
            <person name="Tunlid A."/>
            <person name="Henrissat B."/>
            <person name="Grigoriev I.V."/>
            <person name="Hibbett D.S."/>
            <person name="Martin F."/>
        </authorList>
    </citation>
    <scope>NUCLEOTIDE SEQUENCE [LARGE SCALE GENOMIC DNA]</scope>
    <source>
        <strain evidence="2">LaAM-08-1</strain>
    </source>
</reference>
<keyword evidence="2" id="KW-1185">Reference proteome</keyword>
<accession>A0A0C9XAT9</accession>
<dbReference type="Proteomes" id="UP000054477">
    <property type="component" value="Unassembled WGS sequence"/>
</dbReference>
<gene>
    <name evidence="1" type="ORF">K443DRAFT_133391</name>
</gene>
<reference evidence="1 2" key="1">
    <citation type="submission" date="2014-04" db="EMBL/GenBank/DDBJ databases">
        <authorList>
            <consortium name="DOE Joint Genome Institute"/>
            <person name="Kuo A."/>
            <person name="Kohler A."/>
            <person name="Nagy L.G."/>
            <person name="Floudas D."/>
            <person name="Copeland A."/>
            <person name="Barry K.W."/>
            <person name="Cichocki N."/>
            <person name="Veneault-Fourrey C."/>
            <person name="LaButti K."/>
            <person name="Lindquist E.A."/>
            <person name="Lipzen A."/>
            <person name="Lundell T."/>
            <person name="Morin E."/>
            <person name="Murat C."/>
            <person name="Sun H."/>
            <person name="Tunlid A."/>
            <person name="Henrissat B."/>
            <person name="Grigoriev I.V."/>
            <person name="Hibbett D.S."/>
            <person name="Martin F."/>
            <person name="Nordberg H.P."/>
            <person name="Cantor M.N."/>
            <person name="Hua S.X."/>
        </authorList>
    </citation>
    <scope>NUCLEOTIDE SEQUENCE [LARGE SCALE GENOMIC DNA]</scope>
    <source>
        <strain evidence="1 2">LaAM-08-1</strain>
    </source>
</reference>
<evidence type="ECO:0000313" key="1">
    <source>
        <dbReference type="EMBL" id="KIJ98573.1"/>
    </source>
</evidence>
<sequence>MDYTTVSINFYPPRRHEVVLQGQKVANSSVMPRSLADLVTSVKGLAERCPLTSVRNRVAGSCEAGQRWLSSSILMYLAEYMSTVGEFGGDVQIIPFDQSDVSNMGPIIDFVISKGSTYDGGAFYSQVILKDRLTLSILDNLFVWPTVICTNKDDMAQHYFCVIFQSPELNLDNLSVDLPYASVLAPFCRRSVGFKALRGCVTNGEDWRFFFVENCRNEDLHYCRLFQSLIDWKKEEKKKEKVYII</sequence>
<dbReference type="OrthoDB" id="3248728at2759"/>
<protein>
    <submittedName>
        <fullName evidence="1">Uncharacterized protein</fullName>
    </submittedName>
</protein>